<dbReference type="PANTHER" id="PTHR22803">
    <property type="entry name" value="MANNOSE, PHOSPHOLIPASE, LECTIN RECEPTOR RELATED"/>
    <property type="match status" value="1"/>
</dbReference>
<dbReference type="CDD" id="cd00037">
    <property type="entry name" value="CLECT"/>
    <property type="match status" value="1"/>
</dbReference>
<dbReference type="PROSITE" id="PS50041">
    <property type="entry name" value="C_TYPE_LECTIN_2"/>
    <property type="match status" value="1"/>
</dbReference>
<dbReference type="InterPro" id="IPR016186">
    <property type="entry name" value="C-type_lectin-like/link_sf"/>
</dbReference>
<dbReference type="SMART" id="SM00034">
    <property type="entry name" value="CLECT"/>
    <property type="match status" value="1"/>
</dbReference>
<evidence type="ECO:0000259" key="3">
    <source>
        <dbReference type="PROSITE" id="PS50041"/>
    </source>
</evidence>
<protein>
    <recommendedName>
        <fullName evidence="3">C-type lectin domain-containing protein</fullName>
    </recommendedName>
</protein>
<evidence type="ECO:0000256" key="1">
    <source>
        <dbReference type="ARBA" id="ARBA00023157"/>
    </source>
</evidence>
<reference evidence="4 5" key="1">
    <citation type="submission" date="2022-12" db="EMBL/GenBank/DDBJ databases">
        <title>Chromosome-level genome of Tegillarca granosa.</title>
        <authorList>
            <person name="Kim J."/>
        </authorList>
    </citation>
    <scope>NUCLEOTIDE SEQUENCE [LARGE SCALE GENOMIC DNA]</scope>
    <source>
        <strain evidence="4">Teg-2019</strain>
        <tissue evidence="4">Adductor muscle</tissue>
    </source>
</reference>
<dbReference type="Proteomes" id="UP001217089">
    <property type="component" value="Unassembled WGS sequence"/>
</dbReference>
<evidence type="ECO:0000313" key="4">
    <source>
        <dbReference type="EMBL" id="KAJ8311765.1"/>
    </source>
</evidence>
<dbReference type="PROSITE" id="PS00615">
    <property type="entry name" value="C_TYPE_LECTIN_1"/>
    <property type="match status" value="1"/>
</dbReference>
<evidence type="ECO:0000313" key="5">
    <source>
        <dbReference type="Proteomes" id="UP001217089"/>
    </source>
</evidence>
<gene>
    <name evidence="4" type="ORF">KUTeg_011120</name>
</gene>
<dbReference type="InterPro" id="IPR050111">
    <property type="entry name" value="C-type_lectin/snaclec_domain"/>
</dbReference>
<dbReference type="SUPFAM" id="SSF56436">
    <property type="entry name" value="C-type lectin-like"/>
    <property type="match status" value="1"/>
</dbReference>
<feature type="signal peptide" evidence="2">
    <location>
        <begin position="1"/>
        <end position="24"/>
    </location>
</feature>
<dbReference type="InterPro" id="IPR018378">
    <property type="entry name" value="C-type_lectin_CS"/>
</dbReference>
<keyword evidence="5" id="KW-1185">Reference proteome</keyword>
<proteinExistence type="predicted"/>
<comment type="caution">
    <text evidence="4">The sequence shown here is derived from an EMBL/GenBank/DDBJ whole genome shotgun (WGS) entry which is preliminary data.</text>
</comment>
<accession>A0ABQ9F2Y1</accession>
<sequence length="161" mass="18424">MGSRTTPFIVGVVLILYLLTFSEGRQICKEGWEPFGDSCYYFGATLETWHSAMDLCTSEGGHLARVTSRAENEYLKMRARSFPDSNYWIDVTDQGAPGTYVYGSTQAPVNFLDWNPGEPNDVNHHCVGLYHRFDFKWDDFSCSNKRRFICEIKAECSMKCL</sequence>
<organism evidence="4 5">
    <name type="scientific">Tegillarca granosa</name>
    <name type="common">Malaysian cockle</name>
    <name type="synonym">Anadara granosa</name>
    <dbReference type="NCBI Taxonomy" id="220873"/>
    <lineage>
        <taxon>Eukaryota</taxon>
        <taxon>Metazoa</taxon>
        <taxon>Spiralia</taxon>
        <taxon>Lophotrochozoa</taxon>
        <taxon>Mollusca</taxon>
        <taxon>Bivalvia</taxon>
        <taxon>Autobranchia</taxon>
        <taxon>Pteriomorphia</taxon>
        <taxon>Arcoida</taxon>
        <taxon>Arcoidea</taxon>
        <taxon>Arcidae</taxon>
        <taxon>Tegillarca</taxon>
    </lineage>
</organism>
<keyword evidence="2" id="KW-0732">Signal</keyword>
<evidence type="ECO:0000256" key="2">
    <source>
        <dbReference type="SAM" id="SignalP"/>
    </source>
</evidence>
<keyword evidence="1" id="KW-1015">Disulfide bond</keyword>
<dbReference type="EMBL" id="JARBDR010000496">
    <property type="protein sequence ID" value="KAJ8311765.1"/>
    <property type="molecule type" value="Genomic_DNA"/>
</dbReference>
<dbReference type="Pfam" id="PF00059">
    <property type="entry name" value="Lectin_C"/>
    <property type="match status" value="1"/>
</dbReference>
<dbReference type="InterPro" id="IPR001304">
    <property type="entry name" value="C-type_lectin-like"/>
</dbReference>
<dbReference type="InterPro" id="IPR016187">
    <property type="entry name" value="CTDL_fold"/>
</dbReference>
<dbReference type="Gene3D" id="3.10.100.10">
    <property type="entry name" value="Mannose-Binding Protein A, subunit A"/>
    <property type="match status" value="1"/>
</dbReference>
<feature type="domain" description="C-type lectin" evidence="3">
    <location>
        <begin position="35"/>
        <end position="151"/>
    </location>
</feature>
<feature type="chain" id="PRO_5046183454" description="C-type lectin domain-containing protein" evidence="2">
    <location>
        <begin position="25"/>
        <end position="161"/>
    </location>
</feature>
<name>A0ABQ9F2Y1_TEGGR</name>